<dbReference type="InterPro" id="IPR014347">
    <property type="entry name" value="Tautomerase/MIF_sf"/>
</dbReference>
<sequence>MPHINIKHFPVPLDDERRATLVAALTSAVGEALGCAENVVSIALEPVDPAEWQERVYQPEIVERAALLCKRPDY</sequence>
<dbReference type="Proteomes" id="UP000647172">
    <property type="component" value="Unassembled WGS sequence"/>
</dbReference>
<evidence type="ECO:0000259" key="2">
    <source>
        <dbReference type="Pfam" id="PF01361"/>
    </source>
</evidence>
<evidence type="ECO:0000256" key="1">
    <source>
        <dbReference type="ARBA" id="ARBA00023235"/>
    </source>
</evidence>
<proteinExistence type="predicted"/>
<dbReference type="Pfam" id="PF01361">
    <property type="entry name" value="Tautomerase"/>
    <property type="match status" value="1"/>
</dbReference>
<evidence type="ECO:0000313" key="3">
    <source>
        <dbReference type="EMBL" id="GIE49200.1"/>
    </source>
</evidence>
<reference evidence="3" key="1">
    <citation type="submission" date="2021-01" db="EMBL/GenBank/DDBJ databases">
        <title>Whole genome shotgun sequence of Actinoplanes nipponensis NBRC 14063.</title>
        <authorList>
            <person name="Komaki H."/>
            <person name="Tamura T."/>
        </authorList>
    </citation>
    <scope>NUCLEOTIDE SEQUENCE</scope>
    <source>
        <strain evidence="3">NBRC 14063</strain>
    </source>
</reference>
<organism evidence="3 4">
    <name type="scientific">Actinoplanes nipponensis</name>
    <dbReference type="NCBI Taxonomy" id="135950"/>
    <lineage>
        <taxon>Bacteria</taxon>
        <taxon>Bacillati</taxon>
        <taxon>Actinomycetota</taxon>
        <taxon>Actinomycetes</taxon>
        <taxon>Micromonosporales</taxon>
        <taxon>Micromonosporaceae</taxon>
        <taxon>Actinoplanes</taxon>
    </lineage>
</organism>
<name>A0A919JH44_9ACTN</name>
<dbReference type="SUPFAM" id="SSF55331">
    <property type="entry name" value="Tautomerase/MIF"/>
    <property type="match status" value="1"/>
</dbReference>
<dbReference type="GO" id="GO:0016853">
    <property type="term" value="F:isomerase activity"/>
    <property type="evidence" value="ECO:0007669"/>
    <property type="project" value="UniProtKB-KW"/>
</dbReference>
<dbReference type="EMBL" id="BOMQ01000031">
    <property type="protein sequence ID" value="GIE49200.1"/>
    <property type="molecule type" value="Genomic_DNA"/>
</dbReference>
<feature type="domain" description="4-oxalocrotonate tautomerase-like" evidence="2">
    <location>
        <begin position="2"/>
        <end position="53"/>
    </location>
</feature>
<dbReference type="InterPro" id="IPR004370">
    <property type="entry name" value="4-OT-like_dom"/>
</dbReference>
<keyword evidence="4" id="KW-1185">Reference proteome</keyword>
<keyword evidence="1" id="KW-0413">Isomerase</keyword>
<accession>A0A919JH44</accession>
<dbReference type="RefSeq" id="WP_203768424.1">
    <property type="nucleotide sequence ID" value="NZ_BAAAYJ010000079.1"/>
</dbReference>
<evidence type="ECO:0000313" key="4">
    <source>
        <dbReference type="Proteomes" id="UP000647172"/>
    </source>
</evidence>
<protein>
    <recommendedName>
        <fullName evidence="2">4-oxalocrotonate tautomerase-like domain-containing protein</fullName>
    </recommendedName>
</protein>
<dbReference type="AlphaFoldDB" id="A0A919JH44"/>
<dbReference type="Gene3D" id="3.30.429.10">
    <property type="entry name" value="Macrophage Migration Inhibitory Factor"/>
    <property type="match status" value="1"/>
</dbReference>
<comment type="caution">
    <text evidence="3">The sequence shown here is derived from an EMBL/GenBank/DDBJ whole genome shotgun (WGS) entry which is preliminary data.</text>
</comment>
<gene>
    <name evidence="3" type="ORF">Ani05nite_27340</name>
</gene>